<evidence type="ECO:0000256" key="2">
    <source>
        <dbReference type="ARBA" id="ARBA00022448"/>
    </source>
</evidence>
<dbReference type="InterPro" id="IPR050814">
    <property type="entry name" value="Myo-inositol_Transporter"/>
</dbReference>
<name>A0AAD7I611_9AGAR</name>
<dbReference type="SUPFAM" id="SSF103473">
    <property type="entry name" value="MFS general substrate transporter"/>
    <property type="match status" value="1"/>
</dbReference>
<sequence>MHWQLMEEYVVLREANYFTRFLELFTIPRNRRASLAAFVVMIAQQAFYSSNVFVDAGYTKSALLASLSSQLTMTGWLTIDTFGRRNSLTAGLCFLIPASSSVRIPPVALFVFIFAGTFNGLGSAFAAATNLFFASVLSVTFPRILSTFTAVGAFGFYAGLNIVALVMIFFLLPETKQRTLEELDYVFTVPTRRHIAYQGGTFLSYWIKRWVFFQRDAHLEPLYDFEEVESVTVFEKEALIEVQRVRLYNFIMCLSVFVICTQF</sequence>
<comment type="caution">
    <text evidence="7">The sequence shown here is derived from an EMBL/GenBank/DDBJ whole genome shotgun (WGS) entry which is preliminary data.</text>
</comment>
<accession>A0AAD7I611</accession>
<evidence type="ECO:0000256" key="6">
    <source>
        <dbReference type="SAM" id="Phobius"/>
    </source>
</evidence>
<protein>
    <submittedName>
        <fullName evidence="7">Sugar transporter</fullName>
    </submittedName>
</protein>
<dbReference type="InterPro" id="IPR036259">
    <property type="entry name" value="MFS_trans_sf"/>
</dbReference>
<evidence type="ECO:0000256" key="4">
    <source>
        <dbReference type="ARBA" id="ARBA00022989"/>
    </source>
</evidence>
<dbReference type="EMBL" id="JARKIB010000125">
    <property type="protein sequence ID" value="KAJ7735717.1"/>
    <property type="molecule type" value="Genomic_DNA"/>
</dbReference>
<keyword evidence="7" id="KW-0762">Sugar transport</keyword>
<keyword evidence="8" id="KW-1185">Reference proteome</keyword>
<dbReference type="InterPro" id="IPR005828">
    <property type="entry name" value="MFS_sugar_transport-like"/>
</dbReference>
<dbReference type="Pfam" id="PF00083">
    <property type="entry name" value="Sugar_tr"/>
    <property type="match status" value="1"/>
</dbReference>
<evidence type="ECO:0000256" key="3">
    <source>
        <dbReference type="ARBA" id="ARBA00022692"/>
    </source>
</evidence>
<dbReference type="GO" id="GO:0022857">
    <property type="term" value="F:transmembrane transporter activity"/>
    <property type="evidence" value="ECO:0007669"/>
    <property type="project" value="InterPro"/>
</dbReference>
<feature type="transmembrane region" description="Helical" evidence="6">
    <location>
        <begin position="148"/>
        <end position="172"/>
    </location>
</feature>
<reference evidence="7" key="1">
    <citation type="submission" date="2023-03" db="EMBL/GenBank/DDBJ databases">
        <title>Massive genome expansion in bonnet fungi (Mycena s.s.) driven by repeated elements and novel gene families across ecological guilds.</title>
        <authorList>
            <consortium name="Lawrence Berkeley National Laboratory"/>
            <person name="Harder C.B."/>
            <person name="Miyauchi S."/>
            <person name="Viragh M."/>
            <person name="Kuo A."/>
            <person name="Thoen E."/>
            <person name="Andreopoulos B."/>
            <person name="Lu D."/>
            <person name="Skrede I."/>
            <person name="Drula E."/>
            <person name="Henrissat B."/>
            <person name="Morin E."/>
            <person name="Kohler A."/>
            <person name="Barry K."/>
            <person name="LaButti K."/>
            <person name="Morin E."/>
            <person name="Salamov A."/>
            <person name="Lipzen A."/>
            <person name="Mereny Z."/>
            <person name="Hegedus B."/>
            <person name="Baldrian P."/>
            <person name="Stursova M."/>
            <person name="Weitz H."/>
            <person name="Taylor A."/>
            <person name="Grigoriev I.V."/>
            <person name="Nagy L.G."/>
            <person name="Martin F."/>
            <person name="Kauserud H."/>
        </authorList>
    </citation>
    <scope>NUCLEOTIDE SEQUENCE</scope>
    <source>
        <strain evidence="7">CBHHK182m</strain>
    </source>
</reference>
<organism evidence="7 8">
    <name type="scientific">Mycena metata</name>
    <dbReference type="NCBI Taxonomy" id="1033252"/>
    <lineage>
        <taxon>Eukaryota</taxon>
        <taxon>Fungi</taxon>
        <taxon>Dikarya</taxon>
        <taxon>Basidiomycota</taxon>
        <taxon>Agaricomycotina</taxon>
        <taxon>Agaricomycetes</taxon>
        <taxon>Agaricomycetidae</taxon>
        <taxon>Agaricales</taxon>
        <taxon>Marasmiineae</taxon>
        <taxon>Mycenaceae</taxon>
        <taxon>Mycena</taxon>
    </lineage>
</organism>
<evidence type="ECO:0000256" key="1">
    <source>
        <dbReference type="ARBA" id="ARBA00004370"/>
    </source>
</evidence>
<evidence type="ECO:0000313" key="8">
    <source>
        <dbReference type="Proteomes" id="UP001215598"/>
    </source>
</evidence>
<evidence type="ECO:0000313" key="7">
    <source>
        <dbReference type="EMBL" id="KAJ7735717.1"/>
    </source>
</evidence>
<dbReference type="PANTHER" id="PTHR48020">
    <property type="entry name" value="PROTON MYO-INOSITOL COTRANSPORTER"/>
    <property type="match status" value="1"/>
</dbReference>
<dbReference type="GO" id="GO:0016020">
    <property type="term" value="C:membrane"/>
    <property type="evidence" value="ECO:0007669"/>
    <property type="project" value="UniProtKB-SubCell"/>
</dbReference>
<keyword evidence="3 6" id="KW-0812">Transmembrane</keyword>
<evidence type="ECO:0000256" key="5">
    <source>
        <dbReference type="ARBA" id="ARBA00023136"/>
    </source>
</evidence>
<dbReference type="AlphaFoldDB" id="A0AAD7I611"/>
<dbReference type="PANTHER" id="PTHR48020:SF4">
    <property type="entry name" value="SYMPORT, PUTATIVE (AFU_ORTHOLOGUE AFUA_3G11790)-RELATED"/>
    <property type="match status" value="1"/>
</dbReference>
<proteinExistence type="predicted"/>
<comment type="subcellular location">
    <subcellularLocation>
        <location evidence="1">Membrane</location>
    </subcellularLocation>
</comment>
<keyword evidence="2" id="KW-0813">Transport</keyword>
<keyword evidence="5 6" id="KW-0472">Membrane</keyword>
<dbReference type="Gene3D" id="1.20.1250.20">
    <property type="entry name" value="MFS general substrate transporter like domains"/>
    <property type="match status" value="1"/>
</dbReference>
<dbReference type="Proteomes" id="UP001215598">
    <property type="component" value="Unassembled WGS sequence"/>
</dbReference>
<gene>
    <name evidence="7" type="ORF">B0H16DRAFT_1764702</name>
</gene>
<keyword evidence="4 6" id="KW-1133">Transmembrane helix</keyword>
<feature type="transmembrane region" description="Helical" evidence="6">
    <location>
        <begin position="107"/>
        <end position="128"/>
    </location>
</feature>